<evidence type="ECO:0000313" key="1">
    <source>
        <dbReference type="EMBL" id="HHR92094.1"/>
    </source>
</evidence>
<dbReference type="AlphaFoldDB" id="A0A7C5UT69"/>
<protein>
    <submittedName>
        <fullName evidence="1">Uncharacterized protein</fullName>
    </submittedName>
</protein>
<accession>A0A7C5UT69</accession>
<proteinExistence type="predicted"/>
<name>A0A7C5UT69_UNCC3</name>
<gene>
    <name evidence="1" type="ORF">ENL96_01085</name>
</gene>
<dbReference type="EMBL" id="DRVY01000034">
    <property type="protein sequence ID" value="HHR92094.1"/>
    <property type="molecule type" value="Genomic_DNA"/>
</dbReference>
<sequence length="193" mass="21531">MQTSNEGYVERPLCEVFFVPNGPFASGGVRQGEEGEKATEANRQALEALAYEVWVGTLSSSYSHHRITMVPSNICDFLGIYPKGKDNYTVIFMRYSGNEGLRRVATTTTSGTFEVSLVYPGGRYVVLGDVEICCEEKGGKRIFGIKVADKQSENALLGKNPEALGRGVAFIAYHLERLRQFRRLVWERKILPP</sequence>
<comment type="caution">
    <text evidence="1">The sequence shown here is derived from an EMBL/GenBank/DDBJ whole genome shotgun (WGS) entry which is preliminary data.</text>
</comment>
<reference evidence="1" key="1">
    <citation type="journal article" date="2020" name="mSystems">
        <title>Genome- and Community-Level Interaction Insights into Carbon Utilization and Element Cycling Functions of Hydrothermarchaeota in Hydrothermal Sediment.</title>
        <authorList>
            <person name="Zhou Z."/>
            <person name="Liu Y."/>
            <person name="Xu W."/>
            <person name="Pan J."/>
            <person name="Luo Z.H."/>
            <person name="Li M."/>
        </authorList>
    </citation>
    <scope>NUCLEOTIDE SEQUENCE [LARGE SCALE GENOMIC DNA]</scope>
    <source>
        <strain evidence="1">SpSt-1042</strain>
    </source>
</reference>
<organism evidence="1">
    <name type="scientific">candidate division CPR3 bacterium</name>
    <dbReference type="NCBI Taxonomy" id="2268181"/>
    <lineage>
        <taxon>Bacteria</taxon>
        <taxon>Bacteria division CPR3</taxon>
    </lineage>
</organism>